<dbReference type="EMBL" id="JAMFMA010000002">
    <property type="protein sequence ID" value="MCL6274393.1"/>
    <property type="molecule type" value="Genomic_DNA"/>
</dbReference>
<sequence length="164" mass="19001">MGMLRTLSRVGIKNIGRLLVLCLKNPLFVIPTIKATRHCISVATDLYGDAHHKNVPANGFRHAYWNYTIALNCYRVRKKEAKAVDWTTEVTNWHEEAFPNEPLAKKMDLHNNSLGRNVFKKYKDNTQDEVKRILIEMVKESVFIDDNSNLQNLENKLVHIIQTK</sequence>
<dbReference type="Proteomes" id="UP001203607">
    <property type="component" value="Unassembled WGS sequence"/>
</dbReference>
<keyword evidence="3" id="KW-1185">Reference proteome</keyword>
<protein>
    <recommendedName>
        <fullName evidence="1">DUF6973 domain-containing protein</fullName>
    </recommendedName>
</protein>
<dbReference type="Pfam" id="PF22322">
    <property type="entry name" value="DUF6973"/>
    <property type="match status" value="1"/>
</dbReference>
<dbReference type="RefSeq" id="WP_249657573.1">
    <property type="nucleotide sequence ID" value="NZ_JAMFMA010000002.1"/>
</dbReference>
<comment type="caution">
    <text evidence="2">The sequence shown here is derived from an EMBL/GenBank/DDBJ whole genome shotgun (WGS) entry which is preliminary data.</text>
</comment>
<proteinExistence type="predicted"/>
<evidence type="ECO:0000313" key="3">
    <source>
        <dbReference type="Proteomes" id="UP001203607"/>
    </source>
</evidence>
<evidence type="ECO:0000313" key="2">
    <source>
        <dbReference type="EMBL" id="MCL6274393.1"/>
    </source>
</evidence>
<accession>A0ABT0PVA5</accession>
<feature type="domain" description="DUF6973" evidence="1">
    <location>
        <begin position="20"/>
        <end position="141"/>
    </location>
</feature>
<dbReference type="InterPro" id="IPR054246">
    <property type="entry name" value="DUF6973"/>
</dbReference>
<gene>
    <name evidence="2" type="ORF">M3P19_10250</name>
</gene>
<name>A0ABT0PVA5_9FLAO</name>
<organism evidence="2 3">
    <name type="scientific">Flagellimonas spongiicola</name>
    <dbReference type="NCBI Taxonomy" id="2942208"/>
    <lineage>
        <taxon>Bacteria</taxon>
        <taxon>Pseudomonadati</taxon>
        <taxon>Bacteroidota</taxon>
        <taxon>Flavobacteriia</taxon>
        <taxon>Flavobacteriales</taxon>
        <taxon>Flavobacteriaceae</taxon>
        <taxon>Flagellimonas</taxon>
    </lineage>
</organism>
<reference evidence="2 3" key="1">
    <citation type="submission" date="2022-05" db="EMBL/GenBank/DDBJ databases">
        <authorList>
            <person name="Park J.-S."/>
        </authorList>
    </citation>
    <scope>NUCLEOTIDE SEQUENCE [LARGE SCALE GENOMIC DNA]</scope>
    <source>
        <strain evidence="2 3">2012CJ35-5</strain>
    </source>
</reference>
<evidence type="ECO:0000259" key="1">
    <source>
        <dbReference type="Pfam" id="PF22322"/>
    </source>
</evidence>